<proteinExistence type="predicted"/>
<dbReference type="Proteomes" id="UP000053989">
    <property type="component" value="Unassembled WGS sequence"/>
</dbReference>
<sequence>MAMTSSEGTLLVIKKRCIADYEWMQAVRVVPQRGPKESRKVQESTGVYQNKRRSSGGLAQVRWQ</sequence>
<accession>A0A0C3E8A4</accession>
<feature type="region of interest" description="Disordered" evidence="1">
    <location>
        <begin position="32"/>
        <end position="64"/>
    </location>
</feature>
<reference evidence="2 3" key="1">
    <citation type="submission" date="2014-04" db="EMBL/GenBank/DDBJ databases">
        <authorList>
            <consortium name="DOE Joint Genome Institute"/>
            <person name="Kuo A."/>
            <person name="Kohler A."/>
            <person name="Nagy L.G."/>
            <person name="Floudas D."/>
            <person name="Copeland A."/>
            <person name="Barry K.W."/>
            <person name="Cichocki N."/>
            <person name="Veneault-Fourrey C."/>
            <person name="LaButti K."/>
            <person name="Lindquist E.A."/>
            <person name="Lipzen A."/>
            <person name="Lundell T."/>
            <person name="Morin E."/>
            <person name="Murat C."/>
            <person name="Sun H."/>
            <person name="Tunlid A."/>
            <person name="Henrissat B."/>
            <person name="Grigoriev I.V."/>
            <person name="Hibbett D.S."/>
            <person name="Martin F."/>
            <person name="Nordberg H.P."/>
            <person name="Cantor M.N."/>
            <person name="Hua S.X."/>
        </authorList>
    </citation>
    <scope>NUCLEOTIDE SEQUENCE [LARGE SCALE GENOMIC DNA]</scope>
    <source>
        <strain evidence="2 3">Foug A</strain>
    </source>
</reference>
<protein>
    <submittedName>
        <fullName evidence="2">Uncharacterized protein</fullName>
    </submittedName>
</protein>
<keyword evidence="3" id="KW-1185">Reference proteome</keyword>
<evidence type="ECO:0000313" key="2">
    <source>
        <dbReference type="EMBL" id="KIM64594.1"/>
    </source>
</evidence>
<gene>
    <name evidence="2" type="ORF">SCLCIDRAFT_1213084</name>
</gene>
<name>A0A0C3E8A4_9AGAM</name>
<dbReference type="EMBL" id="KN822027">
    <property type="protein sequence ID" value="KIM64594.1"/>
    <property type="molecule type" value="Genomic_DNA"/>
</dbReference>
<evidence type="ECO:0000256" key="1">
    <source>
        <dbReference type="SAM" id="MobiDB-lite"/>
    </source>
</evidence>
<dbReference type="HOGENOM" id="CLU_2868916_0_0_1"/>
<dbReference type="AlphaFoldDB" id="A0A0C3E8A4"/>
<evidence type="ECO:0000313" key="3">
    <source>
        <dbReference type="Proteomes" id="UP000053989"/>
    </source>
</evidence>
<dbReference type="InParanoid" id="A0A0C3E8A4"/>
<organism evidence="2 3">
    <name type="scientific">Scleroderma citrinum Foug A</name>
    <dbReference type="NCBI Taxonomy" id="1036808"/>
    <lineage>
        <taxon>Eukaryota</taxon>
        <taxon>Fungi</taxon>
        <taxon>Dikarya</taxon>
        <taxon>Basidiomycota</taxon>
        <taxon>Agaricomycotina</taxon>
        <taxon>Agaricomycetes</taxon>
        <taxon>Agaricomycetidae</taxon>
        <taxon>Boletales</taxon>
        <taxon>Sclerodermatineae</taxon>
        <taxon>Sclerodermataceae</taxon>
        <taxon>Scleroderma</taxon>
    </lineage>
</organism>
<reference evidence="3" key="2">
    <citation type="submission" date="2015-01" db="EMBL/GenBank/DDBJ databases">
        <title>Evolutionary Origins and Diversification of the Mycorrhizal Mutualists.</title>
        <authorList>
            <consortium name="DOE Joint Genome Institute"/>
            <consortium name="Mycorrhizal Genomics Consortium"/>
            <person name="Kohler A."/>
            <person name="Kuo A."/>
            <person name="Nagy L.G."/>
            <person name="Floudas D."/>
            <person name="Copeland A."/>
            <person name="Barry K.W."/>
            <person name="Cichocki N."/>
            <person name="Veneault-Fourrey C."/>
            <person name="LaButti K."/>
            <person name="Lindquist E.A."/>
            <person name="Lipzen A."/>
            <person name="Lundell T."/>
            <person name="Morin E."/>
            <person name="Murat C."/>
            <person name="Riley R."/>
            <person name="Ohm R."/>
            <person name="Sun H."/>
            <person name="Tunlid A."/>
            <person name="Henrissat B."/>
            <person name="Grigoriev I.V."/>
            <person name="Hibbett D.S."/>
            <person name="Martin F."/>
        </authorList>
    </citation>
    <scope>NUCLEOTIDE SEQUENCE [LARGE SCALE GENOMIC DNA]</scope>
    <source>
        <strain evidence="3">Foug A</strain>
    </source>
</reference>